<keyword evidence="5 11" id="KW-0520">NAD</keyword>
<evidence type="ECO:0000259" key="14">
    <source>
        <dbReference type="Pfam" id="PF12242"/>
    </source>
</evidence>
<evidence type="ECO:0000259" key="12">
    <source>
        <dbReference type="Pfam" id="PF07055"/>
    </source>
</evidence>
<dbReference type="InterPro" id="IPR050048">
    <property type="entry name" value="FabV-like_NADH_b"/>
</dbReference>
<dbReference type="HAMAP" id="MF_01838">
    <property type="entry name" value="FabV_reductase"/>
    <property type="match status" value="1"/>
</dbReference>
<evidence type="ECO:0000256" key="8">
    <source>
        <dbReference type="ARBA" id="ARBA00048302"/>
    </source>
</evidence>
<comment type="subunit">
    <text evidence="1 11">Monomer.</text>
</comment>
<feature type="domain" description="Enoyl reductase FAD binding" evidence="12">
    <location>
        <begin position="327"/>
        <end position="390"/>
    </location>
</feature>
<comment type="pathway">
    <text evidence="11">Lipid metabolism; fatty acid biosynthesis.</text>
</comment>
<feature type="binding site" evidence="11">
    <location>
        <begin position="273"/>
        <end position="275"/>
    </location>
    <ligand>
        <name>NAD(+)</name>
        <dbReference type="ChEBI" id="CHEBI:57540"/>
    </ligand>
</feature>
<dbReference type="RefSeq" id="WP_034414594.1">
    <property type="nucleotide sequence ID" value="NZ_JGVK01000027.1"/>
</dbReference>
<proteinExistence type="inferred from homology"/>
<keyword evidence="4 11" id="KW-0560">Oxidoreductase</keyword>
<dbReference type="Pfam" id="PF12241">
    <property type="entry name" value="Enoyl_reductase"/>
    <property type="match status" value="1"/>
</dbReference>
<dbReference type="Pfam" id="PF12242">
    <property type="entry name" value="Eno-Rase_NADH_b"/>
    <property type="match status" value="1"/>
</dbReference>
<keyword evidence="16" id="KW-1185">Reference proteome</keyword>
<keyword evidence="6 11" id="KW-0443">Lipid metabolism</keyword>
<evidence type="ECO:0000256" key="7">
    <source>
        <dbReference type="ARBA" id="ARBA00023160"/>
    </source>
</evidence>
<dbReference type="Gene3D" id="3.40.50.720">
    <property type="entry name" value="NAD(P)-binding Rossmann-like Domain"/>
    <property type="match status" value="1"/>
</dbReference>
<keyword evidence="3 11" id="KW-0276">Fatty acid metabolism</keyword>
<dbReference type="GO" id="GO:0006633">
    <property type="term" value="P:fatty acid biosynthetic process"/>
    <property type="evidence" value="ECO:0007669"/>
    <property type="project" value="UniProtKB-UniRule"/>
</dbReference>
<feature type="binding site" evidence="11">
    <location>
        <begin position="74"/>
        <end position="75"/>
    </location>
    <ligand>
        <name>NAD(+)</name>
        <dbReference type="ChEBI" id="CHEBI:57540"/>
    </ligand>
</feature>
<feature type="binding site" evidence="11">
    <location>
        <begin position="139"/>
        <end position="140"/>
    </location>
    <ligand>
        <name>NAD(+)</name>
        <dbReference type="ChEBI" id="CHEBI:57540"/>
    </ligand>
</feature>
<dbReference type="PANTHER" id="PTHR37480:SF1">
    <property type="entry name" value="ENOYL-[ACYL-CARRIER-PROTEIN] REDUCTASE [NADH]"/>
    <property type="match status" value="1"/>
</dbReference>
<feature type="active site" description="Proton donor" evidence="11">
    <location>
        <position position="235"/>
    </location>
</feature>
<evidence type="ECO:0000256" key="1">
    <source>
        <dbReference type="ARBA" id="ARBA00011245"/>
    </source>
</evidence>
<feature type="binding site" evidence="11">
    <location>
        <begin position="48"/>
        <end position="53"/>
    </location>
    <ligand>
        <name>NAD(+)</name>
        <dbReference type="ChEBI" id="CHEBI:57540"/>
    </ligand>
</feature>
<comment type="function">
    <text evidence="11">Involved in the final reduction of the elongation cycle of fatty acid synthesis (FAS II). Catalyzes the reduction of a carbon-carbon double bond in an enoyl moiety that is covalently linked to an acyl carrier protein (ACP).</text>
</comment>
<gene>
    <name evidence="11" type="primary">fabV</name>
    <name evidence="15" type="ORF">CF67_04170</name>
</gene>
<evidence type="ECO:0000256" key="2">
    <source>
        <dbReference type="ARBA" id="ARBA00022516"/>
    </source>
</evidence>
<dbReference type="PANTHER" id="PTHR37480">
    <property type="entry name" value="ENOYL-[ACYL-CARRIER-PROTEIN] REDUCTASE [NADH]"/>
    <property type="match status" value="1"/>
</dbReference>
<feature type="binding site" evidence="11">
    <location>
        <position position="225"/>
    </location>
    <ligand>
        <name>substrate</name>
    </ligand>
</feature>
<dbReference type="eggNOG" id="COG3007">
    <property type="taxonomic scope" value="Bacteria"/>
</dbReference>
<sequence>MVIKPKIRGFICTTAHPIGCMENVKKQINYIERQGKMKDMPKRVLIVGSSSGYGLSSRIVSGFGGSASTIGIFFERAGINKKTGTAGFYNAVAFEKLAHERGLYSKSLNGDAFSNQAKEKTINLIKRDLGQIDMVIYSLAAPVRRLPQTGELLRSVLKPIGKTYTSIALDTSRDLITKASVDPATEKEIRDTVRVMGGEDWQLWINALFQSGVLSEGCRTLAYSYVGTELTWPIYWHGTLGKAKIDLENTGLALNEKLSAIGGSANVAVLKSVITQASSAIPMMPLYISILFKKMREEGVHEGCVEHIYRMFSQLYSKNTDNSLLKTDLKNRLRLDDWELRENIQEHCRKVWSNIASENFKELTDYLKYKEEFLNLFGFGIKGIDYTTDVNPIVKSNIINI</sequence>
<dbReference type="FunFam" id="3.40.50.720:FF:000221">
    <property type="entry name" value="Enoyl-[acyl-carrier-protein] reductase [NADH]"/>
    <property type="match status" value="1"/>
</dbReference>
<comment type="catalytic activity">
    <reaction evidence="8">
        <text>a 2,3-saturated acyl-CoA + NAD(+) = a (2E)-enoyl-CoA + NADH + H(+)</text>
        <dbReference type="Rhea" id="RHEA:18177"/>
        <dbReference type="ChEBI" id="CHEBI:15378"/>
        <dbReference type="ChEBI" id="CHEBI:57540"/>
        <dbReference type="ChEBI" id="CHEBI:57945"/>
        <dbReference type="ChEBI" id="CHEBI:58856"/>
        <dbReference type="ChEBI" id="CHEBI:65111"/>
        <dbReference type="EC" id="1.3.1.44"/>
    </reaction>
</comment>
<keyword evidence="7 11" id="KW-0275">Fatty acid biosynthesis</keyword>
<dbReference type="Proteomes" id="UP000053784">
    <property type="component" value="Unassembled WGS sequence"/>
</dbReference>
<feature type="domain" description="Trans-2-enoyl-CoA reductase catalytic" evidence="13">
    <location>
        <begin position="82"/>
        <end position="315"/>
    </location>
</feature>
<dbReference type="InterPro" id="IPR010758">
    <property type="entry name" value="Trans-2-enoyl-CoA_reductase"/>
</dbReference>
<dbReference type="NCBIfam" id="NF010177">
    <property type="entry name" value="PRK13656.1"/>
    <property type="match status" value="1"/>
</dbReference>
<evidence type="ECO:0000256" key="6">
    <source>
        <dbReference type="ARBA" id="ARBA00023098"/>
    </source>
</evidence>
<feature type="domain" description="Trans-2-enoyl-CoA reductase-like NAD(P)H binding" evidence="14">
    <location>
        <begin position="2"/>
        <end position="78"/>
    </location>
</feature>
<dbReference type="EMBL" id="JGVK01000027">
    <property type="protein sequence ID" value="KEY91163.1"/>
    <property type="molecule type" value="Genomic_DNA"/>
</dbReference>
<dbReference type="GO" id="GO:0051287">
    <property type="term" value="F:NAD binding"/>
    <property type="evidence" value="ECO:0007669"/>
    <property type="project" value="UniProtKB-UniRule"/>
</dbReference>
<evidence type="ECO:0000256" key="3">
    <source>
        <dbReference type="ARBA" id="ARBA00022832"/>
    </source>
</evidence>
<evidence type="ECO:0000256" key="5">
    <source>
        <dbReference type="ARBA" id="ARBA00023027"/>
    </source>
</evidence>
<protein>
    <recommendedName>
        <fullName evidence="11">Enoyl-[acyl-carrier-protein] reductase [NADH]</fullName>
        <shortName evidence="11">ENR</shortName>
        <ecNumber evidence="11">1.3.1.9</ecNumber>
    </recommendedName>
</protein>
<reference evidence="15 16" key="1">
    <citation type="submission" date="2014-03" db="EMBL/GenBank/DDBJ databases">
        <title>Selection and divergence in the genomes of co-occurring obligate luminous symbionts with specific hosts.</title>
        <authorList>
            <person name="Hendry T.A."/>
            <person name="de Wet J.R."/>
            <person name="Dunlap P.V."/>
        </authorList>
    </citation>
    <scope>NUCLEOTIDE SEQUENCE [LARGE SCALE GENOMIC DNA]</scope>
    <source>
        <strain evidence="15 16">Ppalp.1</strain>
    </source>
</reference>
<dbReference type="NCBIfam" id="NF043048">
    <property type="entry name" value="EnoyACPredFabV"/>
    <property type="match status" value="1"/>
</dbReference>
<dbReference type="AlphaFoldDB" id="A0A084CMY4"/>
<organism evidence="15 16">
    <name type="scientific">Candidatus Photodesmus blepharonis</name>
    <dbReference type="NCBI Taxonomy" id="1179155"/>
    <lineage>
        <taxon>Bacteria</taxon>
        <taxon>Pseudomonadati</taxon>
        <taxon>Pseudomonadota</taxon>
        <taxon>Gammaproteobacteria</taxon>
        <taxon>Vibrionales</taxon>
        <taxon>Vibrionaceae</taxon>
        <taxon>Candidatus Photodesmus</taxon>
    </lineage>
</organism>
<dbReference type="GO" id="GO:0050343">
    <property type="term" value="F:trans-2-enoyl-CoA reductase (NADH) activity"/>
    <property type="evidence" value="ECO:0007669"/>
    <property type="project" value="UniProtKB-EC"/>
</dbReference>
<evidence type="ECO:0000259" key="13">
    <source>
        <dbReference type="Pfam" id="PF12241"/>
    </source>
</evidence>
<dbReference type="UniPathway" id="UPA00094"/>
<dbReference type="InterPro" id="IPR024910">
    <property type="entry name" value="Enoyl-CoA_Rdtase_cat_dom"/>
</dbReference>
<dbReference type="EC" id="1.3.1.9" evidence="11"/>
<keyword evidence="2 11" id="KW-0444">Lipid biosynthesis</keyword>
<feature type="site" description="Plays an important role in discriminating NADH against NADPH" evidence="11">
    <location>
        <position position="75"/>
    </location>
</feature>
<feature type="binding site" evidence="11">
    <location>
        <begin position="111"/>
        <end position="112"/>
    </location>
    <ligand>
        <name>NAD(+)</name>
        <dbReference type="ChEBI" id="CHEBI:57540"/>
    </ligand>
</feature>
<dbReference type="OrthoDB" id="9802260at2"/>
<evidence type="ECO:0000256" key="4">
    <source>
        <dbReference type="ARBA" id="ARBA00023002"/>
    </source>
</evidence>
<name>A0A084CMY4_9GAMM</name>
<dbReference type="GO" id="GO:0004318">
    <property type="term" value="F:enoyl-[acyl-carrier-protein] reductase (NADH) activity"/>
    <property type="evidence" value="ECO:0007669"/>
    <property type="project" value="UniProtKB-UniRule"/>
</dbReference>
<evidence type="ECO:0000313" key="15">
    <source>
        <dbReference type="EMBL" id="KEY91163.1"/>
    </source>
</evidence>
<dbReference type="Pfam" id="PF07055">
    <property type="entry name" value="Eno-Rase_FAD_bd"/>
    <property type="match status" value="1"/>
</dbReference>
<comment type="catalytic activity">
    <reaction evidence="9 11">
        <text>a 2,3-saturated acyl-[ACP] + NAD(+) = a (2E)-enoyl-[ACP] + NADH + H(+)</text>
        <dbReference type="Rhea" id="RHEA:10240"/>
        <dbReference type="Rhea" id="RHEA-COMP:9925"/>
        <dbReference type="Rhea" id="RHEA-COMP:9926"/>
        <dbReference type="ChEBI" id="CHEBI:15378"/>
        <dbReference type="ChEBI" id="CHEBI:57540"/>
        <dbReference type="ChEBI" id="CHEBI:57945"/>
        <dbReference type="ChEBI" id="CHEBI:78784"/>
        <dbReference type="ChEBI" id="CHEBI:78785"/>
        <dbReference type="EC" id="1.3.1.9"/>
    </reaction>
</comment>
<evidence type="ECO:0000256" key="10">
    <source>
        <dbReference type="ARBA" id="ARBA00060887"/>
    </source>
</evidence>
<evidence type="ECO:0000256" key="11">
    <source>
        <dbReference type="HAMAP-Rule" id="MF_01838"/>
    </source>
</evidence>
<dbReference type="InterPro" id="IPR024906">
    <property type="entry name" value="Eno_Rdtase_FAD-bd_dom"/>
</dbReference>
<evidence type="ECO:0000313" key="16">
    <source>
        <dbReference type="Proteomes" id="UP000053784"/>
    </source>
</evidence>
<feature type="binding site" evidence="11">
    <location>
        <position position="244"/>
    </location>
    <ligand>
        <name>NAD(+)</name>
        <dbReference type="ChEBI" id="CHEBI:57540"/>
    </ligand>
</feature>
<evidence type="ECO:0000256" key="9">
    <source>
        <dbReference type="ARBA" id="ARBA00048572"/>
    </source>
</evidence>
<comment type="similarity">
    <text evidence="10 11">Belongs to the TER reductase family.</text>
</comment>
<dbReference type="STRING" id="1179155.CF67_04170"/>
<accession>A0A084CMY4</accession>
<comment type="caution">
    <text evidence="15">The sequence shown here is derived from an EMBL/GenBank/DDBJ whole genome shotgun (WGS) entry which is preliminary data.</text>
</comment>